<evidence type="ECO:0000256" key="1">
    <source>
        <dbReference type="SAM" id="MobiDB-lite"/>
    </source>
</evidence>
<proteinExistence type="predicted"/>
<sequence>MNRAAPFQKSQQVFDFWRTTTVQEGRFTDWNLMCWLSSTCHFDCHIGQYLHYHLNSFLDPAHLKRLYIRTQEQPRLHSTVYLSSSSRLYVLIFVTRDRHALPAACPVSAYHRLAVNAETVCSLSMKSWNPQTHRKSGPGLHPIARGEMESRPHTNPLLIPSVDPLYSYKAKRTSSQISDAIVAASY</sequence>
<dbReference type="Proteomes" id="UP000053237">
    <property type="component" value="Unassembled WGS sequence"/>
</dbReference>
<evidence type="ECO:0000313" key="3">
    <source>
        <dbReference type="Proteomes" id="UP000053237"/>
    </source>
</evidence>
<dbReference type="EMBL" id="CAIX01000546">
    <property type="protein sequence ID" value="CCI11088.1"/>
    <property type="molecule type" value="Genomic_DNA"/>
</dbReference>
<comment type="caution">
    <text evidence="2">The sequence shown here is derived from an EMBL/GenBank/DDBJ whole genome shotgun (WGS) entry which is preliminary data.</text>
</comment>
<gene>
    <name evidence="2" type="ORF">BN9_123650</name>
</gene>
<dbReference type="AlphaFoldDB" id="A0A024FVA6"/>
<keyword evidence="3" id="KW-1185">Reference proteome</keyword>
<name>A0A024FVA6_9STRA</name>
<protein>
    <submittedName>
        <fullName evidence="2">Uncharacterized protein</fullName>
    </submittedName>
</protein>
<dbReference type="InParanoid" id="A0A024FVA6"/>
<evidence type="ECO:0000313" key="2">
    <source>
        <dbReference type="EMBL" id="CCI11088.1"/>
    </source>
</evidence>
<feature type="region of interest" description="Disordered" evidence="1">
    <location>
        <begin position="131"/>
        <end position="152"/>
    </location>
</feature>
<organism evidence="2 3">
    <name type="scientific">Albugo candida</name>
    <dbReference type="NCBI Taxonomy" id="65357"/>
    <lineage>
        <taxon>Eukaryota</taxon>
        <taxon>Sar</taxon>
        <taxon>Stramenopiles</taxon>
        <taxon>Oomycota</taxon>
        <taxon>Peronosporomycetes</taxon>
        <taxon>Albuginales</taxon>
        <taxon>Albuginaceae</taxon>
        <taxon>Albugo</taxon>
    </lineage>
</organism>
<reference evidence="2 3" key="1">
    <citation type="submission" date="2012-05" db="EMBL/GenBank/DDBJ databases">
        <title>Recombination and specialization in a pathogen metapopulation.</title>
        <authorList>
            <person name="Gardiner A."/>
            <person name="Kemen E."/>
            <person name="Schultz-Larsen T."/>
            <person name="MacLean D."/>
            <person name="Van Oosterhout C."/>
            <person name="Jones J.D.G."/>
        </authorList>
    </citation>
    <scope>NUCLEOTIDE SEQUENCE [LARGE SCALE GENOMIC DNA]</scope>
    <source>
        <strain evidence="2 3">Ac Nc2</strain>
    </source>
</reference>
<accession>A0A024FVA6</accession>